<protein>
    <submittedName>
        <fullName evidence="1">Uncharacterized protein</fullName>
    </submittedName>
</protein>
<reference evidence="1" key="1">
    <citation type="journal article" date="2015" name="Front. Microbiol.">
        <title>Combining genomic sequencing methods to explore viral diversity and reveal potential virus-host interactions.</title>
        <authorList>
            <person name="Chow C.E."/>
            <person name="Winget D.M."/>
            <person name="White R.A.III."/>
            <person name="Hallam S.J."/>
            <person name="Suttle C.A."/>
        </authorList>
    </citation>
    <scope>NUCLEOTIDE SEQUENCE</scope>
    <source>
        <strain evidence="1">Anoxic3_4</strain>
    </source>
</reference>
<organism evidence="1">
    <name type="scientific">uncultured marine virus</name>
    <dbReference type="NCBI Taxonomy" id="186617"/>
    <lineage>
        <taxon>Viruses</taxon>
        <taxon>environmental samples</taxon>
    </lineage>
</organism>
<evidence type="ECO:0000313" key="1">
    <source>
        <dbReference type="EMBL" id="AKH46100.1"/>
    </source>
</evidence>
<proteinExistence type="predicted"/>
<accession>A0A0F7L2K8</accession>
<dbReference type="EMBL" id="KR029579">
    <property type="protein sequence ID" value="AKH46100.1"/>
    <property type="molecule type" value="Genomic_DNA"/>
</dbReference>
<reference evidence="1" key="2">
    <citation type="submission" date="2015-03" db="EMBL/GenBank/DDBJ databases">
        <authorList>
            <person name="Chow C.-E.T."/>
            <person name="Winget D.M."/>
            <person name="White R.A.III."/>
            <person name="Hallam S.J."/>
            <person name="Suttle C.A."/>
        </authorList>
    </citation>
    <scope>NUCLEOTIDE SEQUENCE</scope>
    <source>
        <strain evidence="1">Anoxic3_4</strain>
    </source>
</reference>
<name>A0A0F7L2K8_9VIRU</name>
<sequence length="119" mass="13469">MNSTELKDEIILYGGDEVAEIGEDMDAFMVWLGAALVNRHEDVCVFQNMWESDSFSFSYKRVRGAGSNGLGPRQFNDFIYRLESAKRVRQLVCCIWRTPILDGAIRIADVLSSVQKTAE</sequence>